<dbReference type="AlphaFoldDB" id="A0A838ZPK3"/>
<evidence type="ECO:0000256" key="2">
    <source>
        <dbReference type="ARBA" id="ARBA00007783"/>
    </source>
</evidence>
<evidence type="ECO:0000256" key="1">
    <source>
        <dbReference type="ARBA" id="ARBA00004651"/>
    </source>
</evidence>
<dbReference type="Gene3D" id="3.40.1710.10">
    <property type="entry name" value="abc type-2 transporter like domain"/>
    <property type="match status" value="1"/>
</dbReference>
<keyword evidence="4" id="KW-1003">Cell membrane</keyword>
<comment type="caution">
    <text evidence="10">The sequence shown here is derived from an EMBL/GenBank/DDBJ whole genome shotgun (WGS) entry which is preliminary data.</text>
</comment>
<accession>A0A838ZPK3</accession>
<organism evidence="10 11">
    <name type="scientific">Moheibacter lacus</name>
    <dbReference type="NCBI Taxonomy" id="2745851"/>
    <lineage>
        <taxon>Bacteria</taxon>
        <taxon>Pseudomonadati</taxon>
        <taxon>Bacteroidota</taxon>
        <taxon>Flavobacteriia</taxon>
        <taxon>Flavobacteriales</taxon>
        <taxon>Weeksellaceae</taxon>
        <taxon>Moheibacter</taxon>
    </lineage>
</organism>
<comment type="similarity">
    <text evidence="2">Belongs to the ABC-2 integral membrane protein family.</text>
</comment>
<evidence type="ECO:0000256" key="6">
    <source>
        <dbReference type="ARBA" id="ARBA00022989"/>
    </source>
</evidence>
<dbReference type="RefSeq" id="WP_182042361.1">
    <property type="nucleotide sequence ID" value="NZ_JACDZE010000001.1"/>
</dbReference>
<keyword evidence="6 8" id="KW-1133">Transmembrane helix</keyword>
<evidence type="ECO:0000256" key="8">
    <source>
        <dbReference type="SAM" id="Phobius"/>
    </source>
</evidence>
<name>A0A838ZPK3_9FLAO</name>
<evidence type="ECO:0000256" key="3">
    <source>
        <dbReference type="ARBA" id="ARBA00022448"/>
    </source>
</evidence>
<dbReference type="InterPro" id="IPR013525">
    <property type="entry name" value="ABC2_TM"/>
</dbReference>
<protein>
    <submittedName>
        <fullName evidence="10">ABC transporter permease</fullName>
    </submittedName>
</protein>
<keyword evidence="11" id="KW-1185">Reference proteome</keyword>
<dbReference type="InterPro" id="IPR047817">
    <property type="entry name" value="ABC2_TM_bact-type"/>
</dbReference>
<feature type="transmembrane region" description="Helical" evidence="8">
    <location>
        <begin position="407"/>
        <end position="424"/>
    </location>
</feature>
<feature type="transmembrane region" description="Helical" evidence="8">
    <location>
        <begin position="21"/>
        <end position="39"/>
    </location>
</feature>
<feature type="transmembrane region" description="Helical" evidence="8">
    <location>
        <begin position="349"/>
        <end position="371"/>
    </location>
</feature>
<keyword evidence="7 8" id="KW-0472">Membrane</keyword>
<dbReference type="PANTHER" id="PTHR30294:SF38">
    <property type="entry name" value="TRANSPORT PERMEASE PROTEIN"/>
    <property type="match status" value="1"/>
</dbReference>
<comment type="subcellular location">
    <subcellularLocation>
        <location evidence="1">Cell membrane</location>
        <topology evidence="1">Multi-pass membrane protein</topology>
    </subcellularLocation>
</comment>
<feature type="transmembrane region" description="Helical" evidence="8">
    <location>
        <begin position="233"/>
        <end position="253"/>
    </location>
</feature>
<proteinExistence type="inferred from homology"/>
<dbReference type="PANTHER" id="PTHR30294">
    <property type="entry name" value="MEMBRANE COMPONENT OF ABC TRANSPORTER YHHJ-RELATED"/>
    <property type="match status" value="1"/>
</dbReference>
<keyword evidence="5 8" id="KW-0812">Transmembrane</keyword>
<dbReference type="PROSITE" id="PS51012">
    <property type="entry name" value="ABC_TM2"/>
    <property type="match status" value="1"/>
</dbReference>
<dbReference type="EMBL" id="JACDZE010000001">
    <property type="protein sequence ID" value="MBA5628775.1"/>
    <property type="molecule type" value="Genomic_DNA"/>
</dbReference>
<dbReference type="InterPro" id="IPR051449">
    <property type="entry name" value="ABC-2_transporter_component"/>
</dbReference>
<gene>
    <name evidence="10" type="ORF">HU137_03200</name>
</gene>
<feature type="transmembrane region" description="Helical" evidence="8">
    <location>
        <begin position="279"/>
        <end position="301"/>
    </location>
</feature>
<evidence type="ECO:0000313" key="10">
    <source>
        <dbReference type="EMBL" id="MBA5628775.1"/>
    </source>
</evidence>
<evidence type="ECO:0000256" key="4">
    <source>
        <dbReference type="ARBA" id="ARBA00022475"/>
    </source>
</evidence>
<dbReference type="GO" id="GO:0140359">
    <property type="term" value="F:ABC-type transporter activity"/>
    <property type="evidence" value="ECO:0007669"/>
    <property type="project" value="InterPro"/>
</dbReference>
<evidence type="ECO:0000313" key="11">
    <source>
        <dbReference type="Proteomes" id="UP000552241"/>
    </source>
</evidence>
<sequence length="431" mass="48123">MHKLLASIKKEMLLLIRDWGGLGILFIMPSILLITITLIQQSTFKEAENLVMPIILVNQDEGELGKTIEENIQNEASLELVQNWKNQKIDEPTARQLVSDGKYQIALVIPERLSANLEEKINENVEKILAEFSMEETDSTNSNSTENIEPENLAKIKLYFDPAVGETFRNSVKNDIEKMISKLESKKIYTVFEDQMGIETEGSMMSESAIQFDEIIAQKGNDGIVPNTVQHNVPAWILFGIFFIIVPLGINIVKEKNLGTIIRIRTSPVSYATIVSGKIITYLIICLIQFFVMLLIARFLFPKLGLLAFSPGTQLLPMIAIVIFSSLAAIGLGILIGTVMKTQEQSAPFGAIFTIILSAIGGIWVPVYLMPEIMQKVAVYSPMNWGITAFYDIILRNGSLVDIAKELGLLFLFFVGTFAVSVWINKRNNVI</sequence>
<feature type="transmembrane region" description="Helical" evidence="8">
    <location>
        <begin position="313"/>
        <end position="337"/>
    </location>
</feature>
<evidence type="ECO:0000256" key="5">
    <source>
        <dbReference type="ARBA" id="ARBA00022692"/>
    </source>
</evidence>
<keyword evidence="3" id="KW-0813">Transport</keyword>
<dbReference type="GO" id="GO:0005886">
    <property type="term" value="C:plasma membrane"/>
    <property type="evidence" value="ECO:0007669"/>
    <property type="project" value="UniProtKB-SubCell"/>
</dbReference>
<evidence type="ECO:0000259" key="9">
    <source>
        <dbReference type="PROSITE" id="PS51012"/>
    </source>
</evidence>
<evidence type="ECO:0000256" key="7">
    <source>
        <dbReference type="ARBA" id="ARBA00023136"/>
    </source>
</evidence>
<dbReference type="Proteomes" id="UP000552241">
    <property type="component" value="Unassembled WGS sequence"/>
</dbReference>
<feature type="domain" description="ABC transmembrane type-2" evidence="9">
    <location>
        <begin position="192"/>
        <end position="428"/>
    </location>
</feature>
<reference evidence="10 11" key="1">
    <citation type="submission" date="2020-07" db="EMBL/GenBank/DDBJ databases">
        <title>Moheibacter lacus sp. nov., a member of the family Flavobacteriaceae isolated from freshwater lake sediment.</title>
        <authorList>
            <person name="Liu Y."/>
        </authorList>
    </citation>
    <scope>NUCLEOTIDE SEQUENCE [LARGE SCALE GENOMIC DNA]</scope>
    <source>
        <strain evidence="10 11">BDHS18</strain>
    </source>
</reference>
<dbReference type="Pfam" id="PF12698">
    <property type="entry name" value="ABC2_membrane_3"/>
    <property type="match status" value="1"/>
</dbReference>